<dbReference type="EMBL" id="KN837209">
    <property type="protein sequence ID" value="KIJ33671.1"/>
    <property type="molecule type" value="Genomic_DNA"/>
</dbReference>
<feature type="region of interest" description="Disordered" evidence="1">
    <location>
        <begin position="1"/>
        <end position="77"/>
    </location>
</feature>
<evidence type="ECO:0000313" key="2">
    <source>
        <dbReference type="EMBL" id="KIJ33671.1"/>
    </source>
</evidence>
<gene>
    <name evidence="2" type="ORF">M422DRAFT_52314</name>
</gene>
<protein>
    <recommendedName>
        <fullName evidence="4">CCHC-type domain-containing protein</fullName>
    </recommendedName>
</protein>
<evidence type="ECO:0008006" key="4">
    <source>
        <dbReference type="Google" id="ProtNLM"/>
    </source>
</evidence>
<proteinExistence type="predicted"/>
<feature type="compositionally biased region" description="Polar residues" evidence="1">
    <location>
        <begin position="1"/>
        <end position="23"/>
    </location>
</feature>
<keyword evidence="3" id="KW-1185">Reference proteome</keyword>
<sequence>MQNAPTTPRTQITRPFTTPSTSQTMFGTPRGPPTTPMTPTTARQPAQQPGIRRPISTPSNPFQQQPQTPSTPTPSYMLQKPFEYNLRRPFPTSPMGQAAYEKVVADWRHKYGGTRATIANPFSLRPGGSPLDGHECCQCRRKGHIGVQCTEPEDRCLPIEEHNWRADYSVGCIADRIANRSTSQVAAIEDITEEQGNEQESQ</sequence>
<dbReference type="HOGENOM" id="CLU_117312_0_0_1"/>
<dbReference type="AlphaFoldDB" id="A0A0C9V8L6"/>
<accession>A0A0C9V8L6</accession>
<organism evidence="2 3">
    <name type="scientific">Sphaerobolus stellatus (strain SS14)</name>
    <dbReference type="NCBI Taxonomy" id="990650"/>
    <lineage>
        <taxon>Eukaryota</taxon>
        <taxon>Fungi</taxon>
        <taxon>Dikarya</taxon>
        <taxon>Basidiomycota</taxon>
        <taxon>Agaricomycotina</taxon>
        <taxon>Agaricomycetes</taxon>
        <taxon>Phallomycetidae</taxon>
        <taxon>Geastrales</taxon>
        <taxon>Sphaerobolaceae</taxon>
        <taxon>Sphaerobolus</taxon>
    </lineage>
</organism>
<reference evidence="2 3" key="1">
    <citation type="submission" date="2014-06" db="EMBL/GenBank/DDBJ databases">
        <title>Evolutionary Origins and Diversification of the Mycorrhizal Mutualists.</title>
        <authorList>
            <consortium name="DOE Joint Genome Institute"/>
            <consortium name="Mycorrhizal Genomics Consortium"/>
            <person name="Kohler A."/>
            <person name="Kuo A."/>
            <person name="Nagy L.G."/>
            <person name="Floudas D."/>
            <person name="Copeland A."/>
            <person name="Barry K.W."/>
            <person name="Cichocki N."/>
            <person name="Veneault-Fourrey C."/>
            <person name="LaButti K."/>
            <person name="Lindquist E.A."/>
            <person name="Lipzen A."/>
            <person name="Lundell T."/>
            <person name="Morin E."/>
            <person name="Murat C."/>
            <person name="Riley R."/>
            <person name="Ohm R."/>
            <person name="Sun H."/>
            <person name="Tunlid A."/>
            <person name="Henrissat B."/>
            <person name="Grigoriev I.V."/>
            <person name="Hibbett D.S."/>
            <person name="Martin F."/>
        </authorList>
    </citation>
    <scope>NUCLEOTIDE SEQUENCE [LARGE SCALE GENOMIC DNA]</scope>
    <source>
        <strain evidence="2 3">SS14</strain>
    </source>
</reference>
<name>A0A0C9V8L6_SPHS4</name>
<evidence type="ECO:0000256" key="1">
    <source>
        <dbReference type="SAM" id="MobiDB-lite"/>
    </source>
</evidence>
<dbReference type="Proteomes" id="UP000054279">
    <property type="component" value="Unassembled WGS sequence"/>
</dbReference>
<feature type="compositionally biased region" description="Low complexity" evidence="1">
    <location>
        <begin position="37"/>
        <end position="75"/>
    </location>
</feature>
<evidence type="ECO:0000313" key="3">
    <source>
        <dbReference type="Proteomes" id="UP000054279"/>
    </source>
</evidence>